<proteinExistence type="predicted"/>
<evidence type="ECO:0000313" key="2">
    <source>
        <dbReference type="Proteomes" id="UP000051682"/>
    </source>
</evidence>
<organism evidence="1 2">
    <name type="scientific">Chryseobacterium aquaticum</name>
    <dbReference type="NCBI Taxonomy" id="452084"/>
    <lineage>
        <taxon>Bacteria</taxon>
        <taxon>Pseudomonadati</taxon>
        <taxon>Bacteroidota</taxon>
        <taxon>Flavobacteriia</taxon>
        <taxon>Flavobacteriales</taxon>
        <taxon>Weeksellaceae</taxon>
        <taxon>Chryseobacterium group</taxon>
        <taxon>Chryseobacterium</taxon>
    </lineage>
</organism>
<dbReference type="Proteomes" id="UP000051682">
    <property type="component" value="Unassembled WGS sequence"/>
</dbReference>
<evidence type="ECO:0000313" key="1">
    <source>
        <dbReference type="EMBL" id="KQK24543.1"/>
    </source>
</evidence>
<keyword evidence="2" id="KW-1185">Reference proteome</keyword>
<protein>
    <submittedName>
        <fullName evidence="1">Uncharacterized protein</fullName>
    </submittedName>
</protein>
<reference evidence="1 2" key="1">
    <citation type="submission" date="2015-10" db="EMBL/GenBank/DDBJ databases">
        <title>Chryseobacterium aquaticum genome.</title>
        <authorList>
            <person name="Newman J.D."/>
            <person name="Ferguson M.B."/>
            <person name="Miller J.R."/>
        </authorList>
    </citation>
    <scope>NUCLEOTIDE SEQUENCE [LARGE SCALE GENOMIC DNA]</scope>
    <source>
        <strain evidence="1 2">KCTC 12483</strain>
    </source>
</reference>
<dbReference type="RefSeq" id="WP_056016857.1">
    <property type="nucleotide sequence ID" value="NZ_LLYZ01000020.1"/>
</dbReference>
<name>A0A0Q3HP19_9FLAO</name>
<gene>
    <name evidence="1" type="ORF">AR438_15240</name>
</gene>
<dbReference type="EMBL" id="LLYZ01000020">
    <property type="protein sequence ID" value="KQK24543.1"/>
    <property type="molecule type" value="Genomic_DNA"/>
</dbReference>
<comment type="caution">
    <text evidence="1">The sequence shown here is derived from an EMBL/GenBank/DDBJ whole genome shotgun (WGS) entry which is preliminary data.</text>
</comment>
<dbReference type="OrthoDB" id="1268387at2"/>
<accession>A0A0Q3HP19</accession>
<sequence length="137" mass="15281">MKTFEKIFITLALLSTLLVKSQQIDWNRINSQTVIDMINLQNADHSLSTSSVSQVVQMGDFNNADLQINSKTNIIVQQFGDQNSIYFNNAFSSKEAKTAITTQGNNNIVDITGSNSISEGLHLNVKGENMTVFMRNY</sequence>
<dbReference type="AlphaFoldDB" id="A0A0Q3HP19"/>
<dbReference type="STRING" id="452084.AR438_15240"/>